<feature type="transmembrane region" description="Helical" evidence="7">
    <location>
        <begin position="884"/>
        <end position="905"/>
    </location>
</feature>
<feature type="transmembrane region" description="Helical" evidence="7">
    <location>
        <begin position="1316"/>
        <end position="1336"/>
    </location>
</feature>
<feature type="transmembrane region" description="Helical" evidence="7">
    <location>
        <begin position="1899"/>
        <end position="1917"/>
    </location>
</feature>
<dbReference type="Pfam" id="PF00069">
    <property type="entry name" value="Pkinase"/>
    <property type="match status" value="1"/>
</dbReference>
<evidence type="ECO:0000256" key="5">
    <source>
        <dbReference type="ARBA" id="ARBA00022840"/>
    </source>
</evidence>
<feature type="transmembrane region" description="Helical" evidence="7">
    <location>
        <begin position="1092"/>
        <end position="1112"/>
    </location>
</feature>
<evidence type="ECO:0000259" key="8">
    <source>
        <dbReference type="PROSITE" id="PS50011"/>
    </source>
</evidence>
<feature type="transmembrane region" description="Helical" evidence="7">
    <location>
        <begin position="1066"/>
        <end position="1085"/>
    </location>
</feature>
<feature type="transmembrane region" description="Helical" evidence="7">
    <location>
        <begin position="669"/>
        <end position="689"/>
    </location>
</feature>
<dbReference type="EC" id="2.7.11.1" evidence="1"/>
<feature type="transmembrane region" description="Helical" evidence="7">
    <location>
        <begin position="2039"/>
        <end position="2057"/>
    </location>
</feature>
<feature type="transmembrane region" description="Helical" evidence="7">
    <location>
        <begin position="1343"/>
        <end position="1362"/>
    </location>
</feature>
<feature type="compositionally biased region" description="Pro residues" evidence="6">
    <location>
        <begin position="585"/>
        <end position="600"/>
    </location>
</feature>
<feature type="transmembrane region" description="Helical" evidence="7">
    <location>
        <begin position="2097"/>
        <end position="2116"/>
    </location>
</feature>
<dbReference type="Gene3D" id="1.10.510.10">
    <property type="entry name" value="Transferase(Phosphotransferase) domain 1"/>
    <property type="match status" value="1"/>
</dbReference>
<feature type="domain" description="Protein kinase" evidence="8">
    <location>
        <begin position="13"/>
        <end position="262"/>
    </location>
</feature>
<feature type="transmembrane region" description="Helical" evidence="7">
    <location>
        <begin position="720"/>
        <end position="740"/>
    </location>
</feature>
<feature type="transmembrane region" description="Helical" evidence="7">
    <location>
        <begin position="1874"/>
        <end position="1893"/>
    </location>
</feature>
<keyword evidence="4" id="KW-0418">Kinase</keyword>
<feature type="region of interest" description="Disordered" evidence="6">
    <location>
        <begin position="476"/>
        <end position="542"/>
    </location>
</feature>
<feature type="transmembrane region" description="Helical" evidence="7">
    <location>
        <begin position="2128"/>
        <end position="2146"/>
    </location>
</feature>
<evidence type="ECO:0000256" key="3">
    <source>
        <dbReference type="ARBA" id="ARBA00022741"/>
    </source>
</evidence>
<evidence type="ECO:0000256" key="4">
    <source>
        <dbReference type="ARBA" id="ARBA00022777"/>
    </source>
</evidence>
<feature type="transmembrane region" description="Helical" evidence="7">
    <location>
        <begin position="859"/>
        <end position="878"/>
    </location>
</feature>
<feature type="transmembrane region" description="Helical" evidence="7">
    <location>
        <begin position="1466"/>
        <end position="1485"/>
    </location>
</feature>
<evidence type="ECO:0000256" key="7">
    <source>
        <dbReference type="SAM" id="Phobius"/>
    </source>
</evidence>
<feature type="transmembrane region" description="Helical" evidence="7">
    <location>
        <begin position="1439"/>
        <end position="1459"/>
    </location>
</feature>
<feature type="transmembrane region" description="Helical" evidence="7">
    <location>
        <begin position="1038"/>
        <end position="1060"/>
    </location>
</feature>
<evidence type="ECO:0000256" key="6">
    <source>
        <dbReference type="SAM" id="MobiDB-lite"/>
    </source>
</evidence>
<dbReference type="InterPro" id="IPR000719">
    <property type="entry name" value="Prot_kinase_dom"/>
</dbReference>
<feature type="transmembrane region" description="Helical" evidence="7">
    <location>
        <begin position="1924"/>
        <end position="1942"/>
    </location>
</feature>
<name>A0A455T977_9CHLR</name>
<feature type="transmembrane region" description="Helical" evidence="7">
    <location>
        <begin position="2013"/>
        <end position="2032"/>
    </location>
</feature>
<feature type="transmembrane region" description="Helical" evidence="7">
    <location>
        <begin position="1674"/>
        <end position="1692"/>
    </location>
</feature>
<dbReference type="GO" id="GO:0005524">
    <property type="term" value="F:ATP binding"/>
    <property type="evidence" value="ECO:0007669"/>
    <property type="project" value="UniProtKB-KW"/>
</dbReference>
<feature type="region of interest" description="Disordered" evidence="6">
    <location>
        <begin position="555"/>
        <end position="604"/>
    </location>
</feature>
<feature type="transmembrane region" description="Helical" evidence="7">
    <location>
        <begin position="1529"/>
        <end position="1547"/>
    </location>
</feature>
<feature type="transmembrane region" description="Helical" evidence="7">
    <location>
        <begin position="829"/>
        <end position="847"/>
    </location>
</feature>
<feature type="compositionally biased region" description="Pro residues" evidence="6">
    <location>
        <begin position="286"/>
        <end position="296"/>
    </location>
</feature>
<feature type="transmembrane region" description="Helical" evidence="7">
    <location>
        <begin position="1407"/>
        <end position="1427"/>
    </location>
</feature>
<keyword evidence="2" id="KW-0808">Transferase</keyword>
<feature type="transmembrane region" description="Helical" evidence="7">
    <location>
        <begin position="1218"/>
        <end position="1236"/>
    </location>
</feature>
<proteinExistence type="predicted"/>
<dbReference type="GO" id="GO:0004674">
    <property type="term" value="F:protein serine/threonine kinase activity"/>
    <property type="evidence" value="ECO:0007669"/>
    <property type="project" value="UniProtKB-EC"/>
</dbReference>
<evidence type="ECO:0000313" key="9">
    <source>
        <dbReference type="EMBL" id="BBH96014.1"/>
    </source>
</evidence>
<feature type="transmembrane region" description="Helical" evidence="7">
    <location>
        <begin position="1172"/>
        <end position="1190"/>
    </location>
</feature>
<feature type="transmembrane region" description="Helical" evidence="7">
    <location>
        <begin position="1290"/>
        <end position="1310"/>
    </location>
</feature>
<feature type="transmembrane region" description="Helical" evidence="7">
    <location>
        <begin position="917"/>
        <end position="935"/>
    </location>
</feature>
<feature type="transmembrane region" description="Helical" evidence="7">
    <location>
        <begin position="1243"/>
        <end position="1259"/>
    </location>
</feature>
<dbReference type="PANTHER" id="PTHR43671">
    <property type="entry name" value="SERINE/THREONINE-PROTEIN KINASE NEK"/>
    <property type="match status" value="1"/>
</dbReference>
<dbReference type="InterPro" id="IPR011009">
    <property type="entry name" value="Kinase-like_dom_sf"/>
</dbReference>
<dbReference type="EMBL" id="AP019377">
    <property type="protein sequence ID" value="BBH96014.1"/>
    <property type="molecule type" value="Genomic_DNA"/>
</dbReference>
<keyword evidence="7" id="KW-0472">Membrane</keyword>
<feature type="region of interest" description="Disordered" evidence="6">
    <location>
        <begin position="430"/>
        <end position="459"/>
    </location>
</feature>
<feature type="region of interest" description="Disordered" evidence="6">
    <location>
        <begin position="2200"/>
        <end position="2222"/>
    </location>
</feature>
<feature type="compositionally biased region" description="Low complexity" evidence="6">
    <location>
        <begin position="483"/>
        <end position="492"/>
    </location>
</feature>
<feature type="transmembrane region" description="Helical" evidence="7">
    <location>
        <begin position="613"/>
        <end position="632"/>
    </location>
</feature>
<feature type="compositionally biased region" description="Polar residues" evidence="6">
    <location>
        <begin position="268"/>
        <end position="282"/>
    </location>
</feature>
<evidence type="ECO:0000256" key="1">
    <source>
        <dbReference type="ARBA" id="ARBA00012513"/>
    </source>
</evidence>
<keyword evidence="5" id="KW-0067">ATP-binding</keyword>
<feature type="transmembrane region" description="Helical" evidence="7">
    <location>
        <begin position="1699"/>
        <end position="1719"/>
    </location>
</feature>
<dbReference type="InterPro" id="IPR050660">
    <property type="entry name" value="NEK_Ser/Thr_kinase"/>
</dbReference>
<keyword evidence="3" id="KW-0547">Nucleotide-binding</keyword>
<organism evidence="9">
    <name type="scientific">Thermogemmatispora argillosa</name>
    <dbReference type="NCBI Taxonomy" id="2045280"/>
    <lineage>
        <taxon>Bacteria</taxon>
        <taxon>Bacillati</taxon>
        <taxon>Chloroflexota</taxon>
        <taxon>Ktedonobacteria</taxon>
        <taxon>Thermogemmatisporales</taxon>
        <taxon>Thermogemmatisporaceae</taxon>
        <taxon>Thermogemmatispora</taxon>
    </lineage>
</organism>
<feature type="transmembrane region" description="Helical" evidence="7">
    <location>
        <begin position="1124"/>
        <end position="1144"/>
    </location>
</feature>
<dbReference type="CDD" id="cd14014">
    <property type="entry name" value="STKc_PknB_like"/>
    <property type="match status" value="1"/>
</dbReference>
<feature type="transmembrane region" description="Helical" evidence="7">
    <location>
        <begin position="1265"/>
        <end position="1283"/>
    </location>
</feature>
<feature type="region of interest" description="Disordered" evidence="6">
    <location>
        <begin position="268"/>
        <end position="307"/>
    </location>
</feature>
<keyword evidence="7" id="KW-1133">Transmembrane helix</keyword>
<dbReference type="PANTHER" id="PTHR43671:SF13">
    <property type="entry name" value="SERINE_THREONINE-PROTEIN KINASE NEK2"/>
    <property type="match status" value="1"/>
</dbReference>
<feature type="transmembrane region" description="Helical" evidence="7">
    <location>
        <begin position="1725"/>
        <end position="1743"/>
    </location>
</feature>
<keyword evidence="7" id="KW-0812">Transmembrane</keyword>
<feature type="transmembrane region" description="Helical" evidence="7">
    <location>
        <begin position="1835"/>
        <end position="1854"/>
    </location>
</feature>
<dbReference type="SUPFAM" id="SSF56112">
    <property type="entry name" value="Protein kinase-like (PK-like)"/>
    <property type="match status" value="1"/>
</dbReference>
<feature type="transmembrane region" description="Helical" evidence="7">
    <location>
        <begin position="2069"/>
        <end position="2090"/>
    </location>
</feature>
<feature type="transmembrane region" description="Helical" evidence="7">
    <location>
        <begin position="1368"/>
        <end position="1386"/>
    </location>
</feature>
<feature type="transmembrane region" description="Helical" evidence="7">
    <location>
        <begin position="947"/>
        <end position="966"/>
    </location>
</feature>
<feature type="compositionally biased region" description="Low complexity" evidence="6">
    <location>
        <begin position="499"/>
        <end position="532"/>
    </location>
</feature>
<reference evidence="9" key="1">
    <citation type="submission" date="2018-12" db="EMBL/GenBank/DDBJ databases">
        <title>Novel natural products biosynthetic potential of the class Ktedonobacteria.</title>
        <authorList>
            <person name="Zheng Y."/>
            <person name="Saitou A."/>
            <person name="Wang C.M."/>
            <person name="Toyoda A."/>
            <person name="Minakuchi Y."/>
            <person name="Sekiguchi Y."/>
            <person name="Ueda K."/>
            <person name="Takano H."/>
            <person name="Sakai Y."/>
            <person name="Yokota A."/>
            <person name="Yabe S."/>
        </authorList>
    </citation>
    <scope>NUCLEOTIDE SEQUENCE</scope>
    <source>
        <strain evidence="9">A3-2</strain>
    </source>
</reference>
<dbReference type="SMART" id="SM00220">
    <property type="entry name" value="S_TKc"/>
    <property type="match status" value="1"/>
</dbReference>
<feature type="transmembrane region" description="Helical" evidence="7">
    <location>
        <begin position="1755"/>
        <end position="1778"/>
    </location>
</feature>
<sequence length="2222" mass="236745">MMSSYAEEVPGRYSLRRLLGRTGLAEAYLGEERASGMPIVFKLLTVSLSERDRLQVVETMRAYARILHPGLVRVVEVGLRGTAPFVVTEYAASGSLRQRYPPGMRLRSDILLPTVSQLGAALQHLHRQGAFHLDLKPENMLIRQDGGLMLSDAGLLSVPALAQDRLSSERESAAYLAPEQILGLPVAASDQYALACLIYEWLSGQPPFVGSAREVRTQHLHASPPPLKAPVPAEMETVLRRALEKDPGKRFPSISAFVEASLQAMRSSASQPVLSPPSSAHLSSTPQPPASPPSPAPSELVLHQQETGAVAKAEKMTRFPVCRLCQRPLPAGGALLACPACGYPTDLREEERFLERLIGELSRLAQAGAASLPVGELATLSIPSLLGLRREVHFGAASWSLWQAVDRYWRRLMEVRSLLAVERERSAREAASVLQQQGQPEPAAPSAGAVPQPAAQEARPEMLDDTLIRKALTPHRQTAVEGPASPAQAESPATPPAQAPAAPQQERQQPAPAAAQSSAPAVSAASAAPLRAQQDEAPPEHQAALDLTPAAPAAPAVSVTGWPGQAPRSPLGSPPRPAPSLTAPSRPPIPARPPRPPRPSPIRTLRPLIESPAALMVALGTFLLLAALLVFHIANQQYALPVTIAAQLFFAAMVVITGRSRHFREFQGIYALFFALTVPLLFPDLGVFFEQYQPWLLALTALYGAVTYGVLAVSQRFSPFAILCAVALTVAAVSLVWAVLGDHWLWWSPAGLLGLALAETEALGGQAAASRSPLGRLLHTSWDVLRRPLAFSSLTIGSTVTSLASLLSFILLLALWVAQPSLSDPGWLWLDRPAVLVTLLLACAWLLRLGARTRHRAGGYALCALLTLIPPLAGSLMVPAGARLASGFSLLLLAACFDGYARLVPPSLWRYLRPERGLTVLRFCLLLLIPFLTVLPSQVSNLQADLLPGSMIALVGAALLLLLTLLPVPEAALEEDRRVTSSFSPWMLLLPGSLLVWGYAALGQAMAWAGVGPVWWLGVLCAGLLVLSWSIRRLASRVLAAPWEVLTLAVALLIVVPLSLGLGPEWFSGKALVPLLLALLSYVMLLVQRRSLWLPLPGLLLLIGLGQLGLWITSAGGGPDGWAGLLLVCAVLLPPLAAGLRRFLPAGTAWYPRLTAQDWEAERFFTAWEWDGPLTVLALGAALWLLGLLLSSHSQDWARAVLAGAANWPWLAGLERSGWLAVSEALAMGLVAYLAGLWSKARIWLVPAALCALVALWLAQDHFWTLTAVVVGAAVVGMVVSRLRGPRWAIPWYIAGLFSLFLVMGHALPPPQEGEGSAVLAVLLGLTGVVTAVGLVEGQPEALWLVPPLLLEACVLALQYEHFSLPDVLLVPCLVPLGALVGVGLSRWRQRQAAPGRGQRWRWAAPWYAGALVGLGATSLVFFGGPWEAREAPPLQTLWLAGPYVLLGFVGLAVVVGLLEQQPAYLWLVPALVLEACALVLKNLLAGYATQPPGESVLVPALVPACALLGLALSRLGNQARQQRLRSAGPWYAAALLALGTVSATLFPGGQPLPWQGNLLLPVGYAGLVTVVGWLEGLPETLWLVPPLLLEACVVAWQHNSFPDVLLIPCLVPLGALVGVGLSRWRQRQAAPGRGQRWRWAAPWYAGALVGVATTSLALWTGRWASSLPALAQAGPFLLLGFAAIATAVGLLEQQPALLWLIPVLVTEVCSLLLGGFFKDPFWERTGLLLGLAPACVLLGLTLSRLTDQSRQQRLLHAGPCYTAALIALGAASFALFIPPLQSLGWLRPYLMLGDAALSVPVALAEGLPEVLWLIPLLTGLALAAIAGFEKEQAPLLPALVVLTTLIPLAGGKVRQGHLARLATGEGSRWHLRLVAPWYATAALAACATPFVWAGTTRTVTLLLLLLLYALLAFWVALQEGWPLASLATVLFSLWGLATVALDQGARPLLLPLGIGALTVALLADLLWRPAVSNWPGGLGSIIRPSWSLAWVPLVALTWASLGLLHPDPLSQLPAPAAWGAALAALLIYISGSLLRQMGVCWLSLPLALWTIGQLGWPGWPGGQQPPDLGGLTLFCLLCTVGLVGGAALLRRWPVRPYLLPLLAANCAGVLAVGIAGAGANSQDLERTLLATALLLGYGLFIWLLALYLNRPFLTLLTGLWTVWGAALLEKVPNQGAALISIGTAAALLGLLGLHRSRPASASTERRRAAVGQPTKREEEAR</sequence>
<feature type="transmembrane region" description="Helical" evidence="7">
    <location>
        <begin position="638"/>
        <end position="657"/>
    </location>
</feature>
<feature type="transmembrane region" description="Helical" evidence="7">
    <location>
        <begin position="986"/>
        <end position="1008"/>
    </location>
</feature>
<feature type="transmembrane region" description="Helical" evidence="7">
    <location>
        <begin position="1811"/>
        <end position="1829"/>
    </location>
</feature>
<feature type="transmembrane region" description="Helical" evidence="7">
    <location>
        <begin position="789"/>
        <end position="817"/>
    </location>
</feature>
<feature type="transmembrane region" description="Helical" evidence="7">
    <location>
        <begin position="1948"/>
        <end position="1968"/>
    </location>
</feature>
<feature type="transmembrane region" description="Helical" evidence="7">
    <location>
        <begin position="1644"/>
        <end position="1662"/>
    </location>
</feature>
<gene>
    <name evidence="9" type="ORF">KTA_42130</name>
</gene>
<evidence type="ECO:0000256" key="2">
    <source>
        <dbReference type="ARBA" id="ARBA00022679"/>
    </source>
</evidence>
<feature type="transmembrane region" description="Helical" evidence="7">
    <location>
        <begin position="1605"/>
        <end position="1623"/>
    </location>
</feature>
<feature type="transmembrane region" description="Helical" evidence="7">
    <location>
        <begin position="1497"/>
        <end position="1517"/>
    </location>
</feature>
<feature type="transmembrane region" description="Helical" evidence="7">
    <location>
        <begin position="695"/>
        <end position="713"/>
    </location>
</feature>
<dbReference type="PROSITE" id="PS50011">
    <property type="entry name" value="PROTEIN_KINASE_DOM"/>
    <property type="match status" value="1"/>
</dbReference>
<protein>
    <recommendedName>
        <fullName evidence="1">non-specific serine/threonine protein kinase</fullName>
        <ecNumber evidence="1">2.7.11.1</ecNumber>
    </recommendedName>
</protein>
<accession>A0A455T977</accession>
<feature type="transmembrane region" description="Helical" evidence="7">
    <location>
        <begin position="1014"/>
        <end position="1031"/>
    </location>
</feature>